<dbReference type="InParanoid" id="A0A4W3GN28"/>
<organism evidence="4 5">
    <name type="scientific">Callorhinchus milii</name>
    <name type="common">Ghost shark</name>
    <dbReference type="NCBI Taxonomy" id="7868"/>
    <lineage>
        <taxon>Eukaryota</taxon>
        <taxon>Metazoa</taxon>
        <taxon>Chordata</taxon>
        <taxon>Craniata</taxon>
        <taxon>Vertebrata</taxon>
        <taxon>Chondrichthyes</taxon>
        <taxon>Holocephali</taxon>
        <taxon>Chimaeriformes</taxon>
        <taxon>Callorhinchidae</taxon>
        <taxon>Callorhinchus</taxon>
    </lineage>
</organism>
<dbReference type="SUPFAM" id="SSF54277">
    <property type="entry name" value="CAD &amp; PB1 domains"/>
    <property type="match status" value="1"/>
</dbReference>
<dbReference type="Gene3D" id="3.10.20.10">
    <property type="match status" value="1"/>
</dbReference>
<dbReference type="STRING" id="7868.ENSCMIP00000004552"/>
<keyword evidence="1 2" id="KW-0053">Apoptosis</keyword>
<name>A0A4W3GN28_CALMI</name>
<dbReference type="AlphaFoldDB" id="A0A4W3GN28"/>
<reference evidence="5" key="1">
    <citation type="journal article" date="2006" name="Science">
        <title>Ancient noncoding elements conserved in the human genome.</title>
        <authorList>
            <person name="Venkatesh B."/>
            <person name="Kirkness E.F."/>
            <person name="Loh Y.H."/>
            <person name="Halpern A.L."/>
            <person name="Lee A.P."/>
            <person name="Johnson J."/>
            <person name="Dandona N."/>
            <person name="Viswanathan L.D."/>
            <person name="Tay A."/>
            <person name="Venter J.C."/>
            <person name="Strausberg R.L."/>
            <person name="Brenner S."/>
        </authorList>
    </citation>
    <scope>NUCLEOTIDE SEQUENCE [LARGE SCALE GENOMIC DNA]</scope>
</reference>
<evidence type="ECO:0000313" key="5">
    <source>
        <dbReference type="Proteomes" id="UP000314986"/>
    </source>
</evidence>
<evidence type="ECO:0000313" key="4">
    <source>
        <dbReference type="Ensembl" id="ENSCMIP00000004552.1"/>
    </source>
</evidence>
<dbReference type="CTD" id="1677"/>
<evidence type="ECO:0000256" key="2">
    <source>
        <dbReference type="PROSITE-ProRule" id="PRU00447"/>
    </source>
</evidence>
<dbReference type="PANTHER" id="PTHR13067">
    <property type="entry name" value="CASPASE-ACTIVATED DNASE"/>
    <property type="match status" value="1"/>
</dbReference>
<dbReference type="InterPro" id="IPR003508">
    <property type="entry name" value="CIDE-N_dom"/>
</dbReference>
<dbReference type="SMART" id="SM00266">
    <property type="entry name" value="CAD"/>
    <property type="match status" value="1"/>
</dbReference>
<reference evidence="4" key="4">
    <citation type="submission" date="2025-08" db="UniProtKB">
        <authorList>
            <consortium name="Ensembl"/>
        </authorList>
    </citation>
    <scope>IDENTIFICATION</scope>
</reference>
<dbReference type="InterPro" id="IPR039729">
    <property type="entry name" value="DFF40"/>
</dbReference>
<dbReference type="Pfam" id="PF02017">
    <property type="entry name" value="CIDE-N"/>
    <property type="match status" value="1"/>
</dbReference>
<reference evidence="4" key="5">
    <citation type="submission" date="2025-09" db="UniProtKB">
        <authorList>
            <consortium name="Ensembl"/>
        </authorList>
    </citation>
    <scope>IDENTIFICATION</scope>
</reference>
<dbReference type="GeneID" id="103181370"/>
<dbReference type="PANTHER" id="PTHR13067:SF2">
    <property type="entry name" value="CASPASE-ACTIVATED DNASE"/>
    <property type="match status" value="1"/>
</dbReference>
<reference evidence="5" key="3">
    <citation type="journal article" date="2014" name="Nature">
        <title>Elephant shark genome provides unique insights into gnathostome evolution.</title>
        <authorList>
            <consortium name="International Elephant Shark Genome Sequencing Consortium"/>
            <person name="Venkatesh B."/>
            <person name="Lee A.P."/>
            <person name="Ravi V."/>
            <person name="Maurya A.K."/>
            <person name="Lian M.M."/>
            <person name="Swann J.B."/>
            <person name="Ohta Y."/>
            <person name="Flajnik M.F."/>
            <person name="Sutoh Y."/>
            <person name="Kasahara M."/>
            <person name="Hoon S."/>
            <person name="Gangu V."/>
            <person name="Roy S.W."/>
            <person name="Irimia M."/>
            <person name="Korzh V."/>
            <person name="Kondrychyn I."/>
            <person name="Lim Z.W."/>
            <person name="Tay B.H."/>
            <person name="Tohari S."/>
            <person name="Kong K.W."/>
            <person name="Ho S."/>
            <person name="Lorente-Galdos B."/>
            <person name="Quilez J."/>
            <person name="Marques-Bonet T."/>
            <person name="Raney B.J."/>
            <person name="Ingham P.W."/>
            <person name="Tay A."/>
            <person name="Hillier L.W."/>
            <person name="Minx P."/>
            <person name="Boehm T."/>
            <person name="Wilson R.K."/>
            <person name="Brenner S."/>
            <person name="Warren W.C."/>
        </authorList>
    </citation>
    <scope>NUCLEOTIDE SEQUENCE [LARGE SCALE GENOMIC DNA]</scope>
</reference>
<dbReference type="GeneTree" id="ENSGT00390000014490"/>
<dbReference type="Gene3D" id="6.10.140.170">
    <property type="match status" value="1"/>
</dbReference>
<dbReference type="Ensembl" id="ENSCMIT00000004718.1">
    <property type="protein sequence ID" value="ENSCMIP00000004552.1"/>
    <property type="gene ID" value="ENSCMIG00000002710.1"/>
</dbReference>
<evidence type="ECO:0000256" key="1">
    <source>
        <dbReference type="ARBA" id="ARBA00022703"/>
    </source>
</evidence>
<dbReference type="InterPro" id="IPR015311">
    <property type="entry name" value="DFF40_C"/>
</dbReference>
<dbReference type="PROSITE" id="PS51135">
    <property type="entry name" value="CIDE_N"/>
    <property type="match status" value="1"/>
</dbReference>
<dbReference type="OMA" id="KAEHVEW"/>
<evidence type="ECO:0000259" key="3">
    <source>
        <dbReference type="PROSITE" id="PS51135"/>
    </source>
</evidence>
<dbReference type="KEGG" id="cmk:103181370"/>
<feature type="domain" description="CIDE-N" evidence="3">
    <location>
        <begin position="28"/>
        <end position="104"/>
    </location>
</feature>
<proteinExistence type="predicted"/>
<dbReference type="GO" id="GO:0005737">
    <property type="term" value="C:cytoplasm"/>
    <property type="evidence" value="ECO:0007669"/>
    <property type="project" value="InterPro"/>
</dbReference>
<sequence length="352" mass="41368">MGQNISCWEQRTEECNRAERRGAELLRDMKTCKVRSPGSSKRYGIAAQNLQQLLEKSCRKFEFEPVDAYICAAEDGTIIEEANFADLKQNSELVIMRKESQGVGVTFHLEQLLDQMDENNNNKLMEAMRGMLTDDMAPKRRKLLQGFIQSLDENIEADECVKDGKWFEGLDERFKSKSQYMKHNCSCRIRGYLTEVKKYASKMDTKTHQQFINTVKEMENMLREVKFNGHYFNRRENQKERLCDDKGWFQCQGAFDMDSCSSKHSINPYANKESRIVFSTWNLDHRIEKKRTILPALASAIKKCKTREINSKYFYSLLFTLDNLKLVQIACHKKTNHKLSCDRSKFYRKRKR</sequence>
<dbReference type="GO" id="GO:0005634">
    <property type="term" value="C:nucleus"/>
    <property type="evidence" value="ECO:0007669"/>
    <property type="project" value="InterPro"/>
</dbReference>
<dbReference type="GO" id="GO:0006309">
    <property type="term" value="P:apoptotic DNA fragmentation"/>
    <property type="evidence" value="ECO:0007669"/>
    <property type="project" value="InterPro"/>
</dbReference>
<keyword evidence="5" id="KW-1185">Reference proteome</keyword>
<dbReference type="RefSeq" id="XP_007895987.1">
    <property type="nucleotide sequence ID" value="XM_007897796.1"/>
</dbReference>
<accession>A0A4W3GN28</accession>
<dbReference type="OrthoDB" id="9943677at2759"/>
<dbReference type="SUPFAM" id="SSF54060">
    <property type="entry name" value="His-Me finger endonucleases"/>
    <property type="match status" value="1"/>
</dbReference>
<gene>
    <name evidence="4" type="primary">dffb</name>
</gene>
<dbReference type="GO" id="GO:0016787">
    <property type="term" value="F:hydrolase activity"/>
    <property type="evidence" value="ECO:0007669"/>
    <property type="project" value="InterPro"/>
</dbReference>
<reference evidence="5" key="2">
    <citation type="journal article" date="2007" name="PLoS Biol.">
        <title>Survey sequencing and comparative analysis of the elephant shark (Callorhinchus milii) genome.</title>
        <authorList>
            <person name="Venkatesh B."/>
            <person name="Kirkness E.F."/>
            <person name="Loh Y.H."/>
            <person name="Halpern A.L."/>
            <person name="Lee A.P."/>
            <person name="Johnson J."/>
            <person name="Dandona N."/>
            <person name="Viswanathan L.D."/>
            <person name="Tay A."/>
            <person name="Venter J.C."/>
            <person name="Strausberg R.L."/>
            <person name="Brenner S."/>
        </authorList>
    </citation>
    <scope>NUCLEOTIDE SEQUENCE [LARGE SCALE GENOMIC DNA]</scope>
</reference>
<dbReference type="InterPro" id="IPR044925">
    <property type="entry name" value="His-Me_finger_sf"/>
</dbReference>
<dbReference type="Proteomes" id="UP000314986">
    <property type="component" value="Unassembled WGS sequence"/>
</dbReference>
<dbReference type="Pfam" id="PF09230">
    <property type="entry name" value="DFF40"/>
    <property type="match status" value="1"/>
</dbReference>
<dbReference type="GO" id="GO:0004520">
    <property type="term" value="F:DNA endonuclease activity"/>
    <property type="evidence" value="ECO:0007669"/>
    <property type="project" value="InterPro"/>
</dbReference>
<protein>
    <recommendedName>
        <fullName evidence="3">CIDE-N domain-containing protein</fullName>
    </recommendedName>
</protein>